<dbReference type="PANTHER" id="PTHR48111">
    <property type="entry name" value="REGULATOR OF RPOS"/>
    <property type="match status" value="1"/>
</dbReference>
<evidence type="ECO:0000256" key="3">
    <source>
        <dbReference type="ARBA" id="ARBA00023015"/>
    </source>
</evidence>
<keyword evidence="5" id="KW-0804">Transcription</keyword>
<keyword evidence="2" id="KW-0902">Two-component regulatory system</keyword>
<keyword evidence="4" id="KW-0238">DNA-binding</keyword>
<proteinExistence type="predicted"/>
<feature type="modified residue" description="4-aspartylphosphate" evidence="6">
    <location>
        <position position="61"/>
    </location>
</feature>
<dbReference type="SMART" id="SM00448">
    <property type="entry name" value="REC"/>
    <property type="match status" value="1"/>
</dbReference>
<dbReference type="CDD" id="cd00156">
    <property type="entry name" value="REC"/>
    <property type="match status" value="1"/>
</dbReference>
<protein>
    <submittedName>
        <fullName evidence="9">Two-component regulator protein</fullName>
    </submittedName>
</protein>
<dbReference type="PANTHER" id="PTHR48111:SF1">
    <property type="entry name" value="TWO-COMPONENT RESPONSE REGULATOR ORR33"/>
    <property type="match status" value="1"/>
</dbReference>
<dbReference type="GO" id="GO:0032993">
    <property type="term" value="C:protein-DNA complex"/>
    <property type="evidence" value="ECO:0007669"/>
    <property type="project" value="TreeGrafter"/>
</dbReference>
<dbReference type="SUPFAM" id="SSF52172">
    <property type="entry name" value="CheY-like"/>
    <property type="match status" value="1"/>
</dbReference>
<feature type="coiled-coil region" evidence="7">
    <location>
        <begin position="129"/>
        <end position="156"/>
    </location>
</feature>
<organism evidence="9">
    <name type="scientific">Magnetospirillum gryphiswaldense</name>
    <dbReference type="NCBI Taxonomy" id="55518"/>
    <lineage>
        <taxon>Bacteria</taxon>
        <taxon>Pseudomonadati</taxon>
        <taxon>Pseudomonadota</taxon>
        <taxon>Alphaproteobacteria</taxon>
        <taxon>Rhodospirillales</taxon>
        <taxon>Rhodospirillaceae</taxon>
        <taxon>Magnetospirillum</taxon>
    </lineage>
</organism>
<dbReference type="InterPro" id="IPR039420">
    <property type="entry name" value="WalR-like"/>
</dbReference>
<dbReference type="Gene3D" id="3.40.50.2300">
    <property type="match status" value="1"/>
</dbReference>
<feature type="domain" description="Response regulatory" evidence="8">
    <location>
        <begin position="8"/>
        <end position="126"/>
    </location>
</feature>
<sequence>MLNRKTIPVLLVEDNDADAGLVEYSLHDSTSVHFPVTRCRSLTEAQSALRRNEVFDIALLDLSLPDSAGAETVKRMRSVAPDMPIIILTGFDDPEFAEQMLNLGAQDYLVKGEADTATISRAIRYAITRMQLASEREKHAREVERLIKEANAANDRFC</sequence>
<reference evidence="9" key="1">
    <citation type="journal article" date="2007" name="J. Bacteriol.">
        <title>Comparative genome analysis of four magnetotactic bacteria reveals a complex set of group-specific genes implicated in magnetosome biomineralization and function.</title>
        <authorList>
            <person name="Richter M."/>
            <person name="Kube M."/>
            <person name="Bazylinski D.A."/>
            <person name="Lombardot T."/>
            <person name="Gloeckner F.O."/>
            <person name="Reinhardt R."/>
            <person name="Schueler D."/>
        </authorList>
    </citation>
    <scope>NUCLEOTIDE SEQUENCE</scope>
    <source>
        <strain evidence="9">MSR-1</strain>
    </source>
</reference>
<evidence type="ECO:0000256" key="4">
    <source>
        <dbReference type="ARBA" id="ARBA00023125"/>
    </source>
</evidence>
<dbReference type="PROSITE" id="PS50110">
    <property type="entry name" value="RESPONSE_REGULATORY"/>
    <property type="match status" value="1"/>
</dbReference>
<evidence type="ECO:0000313" key="9">
    <source>
        <dbReference type="EMBL" id="CAM78112.1"/>
    </source>
</evidence>
<evidence type="ECO:0000256" key="2">
    <source>
        <dbReference type="ARBA" id="ARBA00023012"/>
    </source>
</evidence>
<name>A4U5F5_9PROT</name>
<dbReference type="EMBL" id="CU459003">
    <property type="protein sequence ID" value="CAM78112.1"/>
    <property type="molecule type" value="Genomic_DNA"/>
</dbReference>
<keyword evidence="3" id="KW-0805">Transcription regulation</keyword>
<dbReference type="GO" id="GO:0006355">
    <property type="term" value="P:regulation of DNA-templated transcription"/>
    <property type="evidence" value="ECO:0007669"/>
    <property type="project" value="TreeGrafter"/>
</dbReference>
<dbReference type="AlphaFoldDB" id="A4U5F5"/>
<keyword evidence="1 6" id="KW-0597">Phosphoprotein</keyword>
<evidence type="ECO:0000256" key="1">
    <source>
        <dbReference type="ARBA" id="ARBA00022553"/>
    </source>
</evidence>
<gene>
    <name evidence="9" type="ORF">MGR_4180</name>
</gene>
<keyword evidence="7" id="KW-0175">Coiled coil</keyword>
<dbReference type="GO" id="GO:0000976">
    <property type="term" value="F:transcription cis-regulatory region binding"/>
    <property type="evidence" value="ECO:0007669"/>
    <property type="project" value="TreeGrafter"/>
</dbReference>
<dbReference type="InterPro" id="IPR001789">
    <property type="entry name" value="Sig_transdc_resp-reg_receiver"/>
</dbReference>
<accession>A4U5F5</accession>
<evidence type="ECO:0000259" key="8">
    <source>
        <dbReference type="PROSITE" id="PS50110"/>
    </source>
</evidence>
<evidence type="ECO:0000256" key="7">
    <source>
        <dbReference type="SAM" id="Coils"/>
    </source>
</evidence>
<dbReference type="GO" id="GO:0000156">
    <property type="term" value="F:phosphorelay response regulator activity"/>
    <property type="evidence" value="ECO:0007669"/>
    <property type="project" value="TreeGrafter"/>
</dbReference>
<evidence type="ECO:0000256" key="5">
    <source>
        <dbReference type="ARBA" id="ARBA00023163"/>
    </source>
</evidence>
<dbReference type="Pfam" id="PF00072">
    <property type="entry name" value="Response_reg"/>
    <property type="match status" value="1"/>
</dbReference>
<dbReference type="GO" id="GO:0005829">
    <property type="term" value="C:cytosol"/>
    <property type="evidence" value="ECO:0007669"/>
    <property type="project" value="TreeGrafter"/>
</dbReference>
<evidence type="ECO:0000256" key="6">
    <source>
        <dbReference type="PROSITE-ProRule" id="PRU00169"/>
    </source>
</evidence>
<dbReference type="InterPro" id="IPR011006">
    <property type="entry name" value="CheY-like_superfamily"/>
</dbReference>